<sequence>MGKIPSKKSKRLEKEQRSLLLHPKEEDEYKGKAYKANCWEWWKYDELPAKKRKMQQEEEMLGDYDQDDDEDNDVNNDPVLVIEEPQEKRQHLADNVPTPSYIGVRS</sequence>
<feature type="compositionally biased region" description="Basic and acidic residues" evidence="1">
    <location>
        <begin position="12"/>
        <end position="29"/>
    </location>
</feature>
<keyword evidence="3" id="KW-1185">Reference proteome</keyword>
<dbReference type="AlphaFoldDB" id="A0AAW1VR09"/>
<dbReference type="EMBL" id="JBEDUW010000065">
    <property type="protein sequence ID" value="KAK9906313.1"/>
    <property type="molecule type" value="Genomic_DNA"/>
</dbReference>
<protein>
    <submittedName>
        <fullName evidence="2">Uncharacterized protein</fullName>
    </submittedName>
</protein>
<evidence type="ECO:0000313" key="2">
    <source>
        <dbReference type="EMBL" id="KAK9906313.1"/>
    </source>
</evidence>
<dbReference type="Proteomes" id="UP001457282">
    <property type="component" value="Unassembled WGS sequence"/>
</dbReference>
<comment type="caution">
    <text evidence="2">The sequence shown here is derived from an EMBL/GenBank/DDBJ whole genome shotgun (WGS) entry which is preliminary data.</text>
</comment>
<name>A0AAW1VR09_RUBAR</name>
<feature type="compositionally biased region" description="Acidic residues" evidence="1">
    <location>
        <begin position="57"/>
        <end position="74"/>
    </location>
</feature>
<feature type="region of interest" description="Disordered" evidence="1">
    <location>
        <begin position="1"/>
        <end position="29"/>
    </location>
</feature>
<organism evidence="2 3">
    <name type="scientific">Rubus argutus</name>
    <name type="common">Southern blackberry</name>
    <dbReference type="NCBI Taxonomy" id="59490"/>
    <lineage>
        <taxon>Eukaryota</taxon>
        <taxon>Viridiplantae</taxon>
        <taxon>Streptophyta</taxon>
        <taxon>Embryophyta</taxon>
        <taxon>Tracheophyta</taxon>
        <taxon>Spermatophyta</taxon>
        <taxon>Magnoliopsida</taxon>
        <taxon>eudicotyledons</taxon>
        <taxon>Gunneridae</taxon>
        <taxon>Pentapetalae</taxon>
        <taxon>rosids</taxon>
        <taxon>fabids</taxon>
        <taxon>Rosales</taxon>
        <taxon>Rosaceae</taxon>
        <taxon>Rosoideae</taxon>
        <taxon>Rosoideae incertae sedis</taxon>
        <taxon>Rubus</taxon>
    </lineage>
</organism>
<accession>A0AAW1VR09</accession>
<evidence type="ECO:0000256" key="1">
    <source>
        <dbReference type="SAM" id="MobiDB-lite"/>
    </source>
</evidence>
<evidence type="ECO:0000313" key="3">
    <source>
        <dbReference type="Proteomes" id="UP001457282"/>
    </source>
</evidence>
<feature type="compositionally biased region" description="Basic residues" evidence="1">
    <location>
        <begin position="1"/>
        <end position="11"/>
    </location>
</feature>
<reference evidence="2 3" key="1">
    <citation type="journal article" date="2023" name="G3 (Bethesda)">
        <title>A chromosome-length genome assembly and annotation of blackberry (Rubus argutus, cv. 'Hillquist').</title>
        <authorList>
            <person name="Bruna T."/>
            <person name="Aryal R."/>
            <person name="Dudchenko O."/>
            <person name="Sargent D.J."/>
            <person name="Mead D."/>
            <person name="Buti M."/>
            <person name="Cavallini A."/>
            <person name="Hytonen T."/>
            <person name="Andres J."/>
            <person name="Pham M."/>
            <person name="Weisz D."/>
            <person name="Mascagni F."/>
            <person name="Usai G."/>
            <person name="Natali L."/>
            <person name="Bassil N."/>
            <person name="Fernandez G.E."/>
            <person name="Lomsadze A."/>
            <person name="Armour M."/>
            <person name="Olukolu B."/>
            <person name="Poorten T."/>
            <person name="Britton C."/>
            <person name="Davik J."/>
            <person name="Ashrafi H."/>
            <person name="Aiden E.L."/>
            <person name="Borodovsky M."/>
            <person name="Worthington M."/>
        </authorList>
    </citation>
    <scope>NUCLEOTIDE SEQUENCE [LARGE SCALE GENOMIC DNA]</scope>
    <source>
        <strain evidence="2">PI 553951</strain>
    </source>
</reference>
<proteinExistence type="predicted"/>
<gene>
    <name evidence="2" type="ORF">M0R45_002648</name>
</gene>
<feature type="region of interest" description="Disordered" evidence="1">
    <location>
        <begin position="53"/>
        <end position="106"/>
    </location>
</feature>